<protein>
    <submittedName>
        <fullName evidence="3">ODA2 protein</fullName>
    </submittedName>
</protein>
<gene>
    <name evidence="3" type="primary">ODA2</name>
    <name evidence="3" type="ORF">SNAT2548_LOCUS7301</name>
</gene>
<reference evidence="3" key="1">
    <citation type="submission" date="2021-02" db="EMBL/GenBank/DDBJ databases">
        <authorList>
            <person name="Dougan E. K."/>
            <person name="Rhodes N."/>
            <person name="Thang M."/>
            <person name="Chan C."/>
        </authorList>
    </citation>
    <scope>NUCLEOTIDE SEQUENCE</scope>
</reference>
<dbReference type="Proteomes" id="UP000604046">
    <property type="component" value="Unassembled WGS sequence"/>
</dbReference>
<dbReference type="OrthoDB" id="432991at2759"/>
<dbReference type="Gene3D" id="2.40.50.140">
    <property type="entry name" value="Nucleic acid-binding proteins"/>
    <property type="match status" value="1"/>
</dbReference>
<dbReference type="AlphaFoldDB" id="A0A812K0T3"/>
<evidence type="ECO:0000259" key="2">
    <source>
        <dbReference type="PROSITE" id="PS51857"/>
    </source>
</evidence>
<evidence type="ECO:0000256" key="1">
    <source>
        <dbReference type="SAM" id="MobiDB-lite"/>
    </source>
</evidence>
<dbReference type="GO" id="GO:0003676">
    <property type="term" value="F:nucleic acid binding"/>
    <property type="evidence" value="ECO:0007669"/>
    <property type="project" value="InterPro"/>
</dbReference>
<dbReference type="SUPFAM" id="SSF50249">
    <property type="entry name" value="Nucleic acid-binding proteins"/>
    <property type="match status" value="1"/>
</dbReference>
<dbReference type="SMART" id="SM00357">
    <property type="entry name" value="CSP"/>
    <property type="match status" value="1"/>
</dbReference>
<dbReference type="InterPro" id="IPR011129">
    <property type="entry name" value="CSD"/>
</dbReference>
<comment type="caution">
    <text evidence="3">The sequence shown here is derived from an EMBL/GenBank/DDBJ whole genome shotgun (WGS) entry which is preliminary data.</text>
</comment>
<dbReference type="PROSITE" id="PS51857">
    <property type="entry name" value="CSD_2"/>
    <property type="match status" value="1"/>
</dbReference>
<organism evidence="3 4">
    <name type="scientific">Symbiodinium natans</name>
    <dbReference type="NCBI Taxonomy" id="878477"/>
    <lineage>
        <taxon>Eukaryota</taxon>
        <taxon>Sar</taxon>
        <taxon>Alveolata</taxon>
        <taxon>Dinophyceae</taxon>
        <taxon>Suessiales</taxon>
        <taxon>Symbiodiniaceae</taxon>
        <taxon>Symbiodinium</taxon>
    </lineage>
</organism>
<name>A0A812K0T3_9DINO</name>
<feature type="region of interest" description="Disordered" evidence="1">
    <location>
        <begin position="90"/>
        <end position="125"/>
    </location>
</feature>
<sequence length="125" mass="13870">MNKANKPQARNVARYVGEDGDTGSWVDGKKTYVGRVKEYWPGKGYGFIACQETQGIFQGDVFLHKKQVEEANLEKGNLVTFSVEINSKSRPQARNVERVKAPSYASESGRQAAPQSEADIQMEDA</sequence>
<accession>A0A812K0T3</accession>
<dbReference type="Pfam" id="PF00313">
    <property type="entry name" value="CSD"/>
    <property type="match status" value="1"/>
</dbReference>
<dbReference type="InterPro" id="IPR002059">
    <property type="entry name" value="CSP_DNA-bd"/>
</dbReference>
<feature type="domain" description="CSD" evidence="2">
    <location>
        <begin position="31"/>
        <end position="98"/>
    </location>
</feature>
<keyword evidence="4" id="KW-1185">Reference proteome</keyword>
<evidence type="ECO:0000313" key="4">
    <source>
        <dbReference type="Proteomes" id="UP000604046"/>
    </source>
</evidence>
<dbReference type="EMBL" id="CAJNDS010000508">
    <property type="protein sequence ID" value="CAE7213280.1"/>
    <property type="molecule type" value="Genomic_DNA"/>
</dbReference>
<dbReference type="InterPro" id="IPR012340">
    <property type="entry name" value="NA-bd_OB-fold"/>
</dbReference>
<proteinExistence type="predicted"/>
<evidence type="ECO:0000313" key="3">
    <source>
        <dbReference type="EMBL" id="CAE7213280.1"/>
    </source>
</evidence>